<dbReference type="Pfam" id="PF13181">
    <property type="entry name" value="TPR_8"/>
    <property type="match status" value="2"/>
</dbReference>
<organism evidence="3 4">
    <name type="scientific">Rhodopirellula maiorica SM1</name>
    <dbReference type="NCBI Taxonomy" id="1265738"/>
    <lineage>
        <taxon>Bacteria</taxon>
        <taxon>Pseudomonadati</taxon>
        <taxon>Planctomycetota</taxon>
        <taxon>Planctomycetia</taxon>
        <taxon>Pirellulales</taxon>
        <taxon>Pirellulaceae</taxon>
        <taxon>Novipirellula</taxon>
    </lineage>
</organism>
<evidence type="ECO:0000313" key="3">
    <source>
        <dbReference type="EMBL" id="EMI20053.1"/>
    </source>
</evidence>
<dbReference type="EMBL" id="ANOG01000432">
    <property type="protein sequence ID" value="EMI20053.1"/>
    <property type="molecule type" value="Genomic_DNA"/>
</dbReference>
<dbReference type="PATRIC" id="fig|1265738.3.peg.3017"/>
<proteinExistence type="predicted"/>
<dbReference type="InterPro" id="IPR019734">
    <property type="entry name" value="TPR_rpt"/>
</dbReference>
<dbReference type="PANTHER" id="PTHR12558">
    <property type="entry name" value="CELL DIVISION CYCLE 16,23,27"/>
    <property type="match status" value="1"/>
</dbReference>
<feature type="repeat" description="TPR" evidence="1">
    <location>
        <begin position="1266"/>
        <end position="1299"/>
    </location>
</feature>
<comment type="caution">
    <text evidence="3">The sequence shown here is derived from an EMBL/GenBank/DDBJ whole genome shotgun (WGS) entry which is preliminary data.</text>
</comment>
<evidence type="ECO:0008006" key="5">
    <source>
        <dbReference type="Google" id="ProtNLM"/>
    </source>
</evidence>
<keyword evidence="1" id="KW-0802">TPR repeat</keyword>
<dbReference type="InterPro" id="IPR011990">
    <property type="entry name" value="TPR-like_helical_dom_sf"/>
</dbReference>
<gene>
    <name evidence="3" type="ORF">RMSM_03017</name>
</gene>
<dbReference type="Gene3D" id="1.25.40.10">
    <property type="entry name" value="Tetratricopeptide repeat domain"/>
    <property type="match status" value="4"/>
</dbReference>
<evidence type="ECO:0000256" key="1">
    <source>
        <dbReference type="PROSITE-ProRule" id="PRU00339"/>
    </source>
</evidence>
<dbReference type="SUPFAM" id="SSF48452">
    <property type="entry name" value="TPR-like"/>
    <property type="match status" value="3"/>
</dbReference>
<reference evidence="3 4" key="1">
    <citation type="journal article" date="2013" name="Mar. Genomics">
        <title>Expression of sulfatases in Rhodopirellula baltica and the diversity of sulfatases in the genus Rhodopirellula.</title>
        <authorList>
            <person name="Wegner C.E."/>
            <person name="Richter-Heitmann T."/>
            <person name="Klindworth A."/>
            <person name="Klockow C."/>
            <person name="Richter M."/>
            <person name="Achstetter T."/>
            <person name="Glockner F.O."/>
            <person name="Harder J."/>
        </authorList>
    </citation>
    <scope>NUCLEOTIDE SEQUENCE [LARGE SCALE GENOMIC DNA]</scope>
    <source>
        <strain evidence="3 4">SM1</strain>
    </source>
</reference>
<evidence type="ECO:0000256" key="2">
    <source>
        <dbReference type="SAM" id="MobiDB-lite"/>
    </source>
</evidence>
<dbReference type="PROSITE" id="PS50005">
    <property type="entry name" value="TPR"/>
    <property type="match status" value="3"/>
</dbReference>
<dbReference type="PANTHER" id="PTHR12558:SF13">
    <property type="entry name" value="CELL DIVISION CYCLE PROTEIN 27 HOMOLOG"/>
    <property type="match status" value="1"/>
</dbReference>
<dbReference type="SMART" id="SM00028">
    <property type="entry name" value="TPR"/>
    <property type="match status" value="5"/>
</dbReference>
<protein>
    <recommendedName>
        <fullName evidence="5">Tetratricopeptide repeat protein</fullName>
    </recommendedName>
</protein>
<evidence type="ECO:0000313" key="4">
    <source>
        <dbReference type="Proteomes" id="UP000011991"/>
    </source>
</evidence>
<feature type="repeat" description="TPR" evidence="1">
    <location>
        <begin position="272"/>
        <end position="305"/>
    </location>
</feature>
<feature type="region of interest" description="Disordered" evidence="2">
    <location>
        <begin position="63"/>
        <end position="84"/>
    </location>
</feature>
<feature type="repeat" description="TPR" evidence="1">
    <location>
        <begin position="1197"/>
        <end position="1230"/>
    </location>
</feature>
<keyword evidence="4" id="KW-1185">Reference proteome</keyword>
<accession>M5RL48</accession>
<dbReference type="Proteomes" id="UP000011991">
    <property type="component" value="Unassembled WGS sequence"/>
</dbReference>
<sequence>MQDRVLRDRVDAVIEPIQKSDDSRSQLILVQVDLHRGNETQANERLRTAAKVASKQLSQKQASIDAAAKETDSDGDLNEEVASKGGDQGSAAYWDYVLLLQAANTVANEDAELATQWYEQLMALRLTDVPTSTLEYVFLAAGRLSLVQGDSERAIEIWQSGLEQVNANSLDLLGSLATVLSQDEDHSIRATSILDDFRKAISSASTILTRATVDQMSPAQRTEAGRRIAAAAWRLEVMEAMMTARRGDTVAAIVMYRHALDASSDASVSEKVAVATQLASLYQAQGIWDQAALVLQKVVDLDPGNAPLRAQAAEAWTRAGNRLQAVEQWRMAGLSASPAMQIASVEGQFNYQLRLPPEKRDFSGVRSMVQRIRGQLQKLDVSNVHTELDDLTREELARAIRRLDVLDASLPIAGVAAEEHLRSSEMADGVAKLATKHTTDPTIQAFAAERLAEAGRDEEANQAIKRLQDVVGLAATPVAIVKARIEASRGDPLAASKRLLDQIELITPKEDETTPSDDAAIDSLHLLAAEFAARANDPELAYQSLFKIPEDRRSLSTTYAMAGLAKGLPEDCKLLTTGNNRLTPDELATFWEEQLRKQEGVTGSYWRFLKVTHLIDQLRSDPNEIDRNDRRLKEAHKLLREISSWRPRWGEAISLEGWLLAIEGRSEQAVERLRRGIAAGDRRLQTRQLLFEQLVRLNRTAEAEEELRLTSFATEAEIDKYATTKIQLAQRQGDYNRSLAVAESAVAERPNDYVSHLVLCLTATVAAAELKDETQRGQLLDQATEAIEAASQLAETDDASIFSTRLRLYLARGDKQSIQDEIARIDDCSLDEFSKLMLKAQSFVALEDFEAALPLLKAADDLRPSTRTQLALVQLYRKLNREDEAIESLRMAQSRSPENAELRNELARAIAARDGAGVDWSELSALLSSAGHVTSSNRLLYAVLLGTQGNEQQQAKASEMLRELFKEQNSQSDDAARFLAVLLVKRAEGLPEEQVELRDRWFVETRSVYESLVQKSNAKVTDLYRYATFLLDHGQARDLPKVERLLKELESIKEGSLAALEISVRYAGKMGEQATAPQLVELWADRAFEDDMLEDVSVSSIAGGTLLKLGFANEGLQWLKRAYHSNEETLLNYVVALNQADQAQKSIEVCAEHFKKHSDVLSATLFMKSLLNKVNATESARDQQVIEKALLKFGDNPALLESVATLRMQQGRLDDAITMYRKVQRLDPLRILALNNLAMALSETPGRAAEGLGPINDAIKLAGDNPELLDTKGVVLLKAGRFDEARDIFEQAIAISAEPRFQFHLILTLLAQDKQADAERVWKTLDLEKLDPAGLTANEQEKLAAMKQEFGS</sequence>
<name>M5RL48_9BACT</name>